<evidence type="ECO:0000256" key="1">
    <source>
        <dbReference type="SAM" id="Phobius"/>
    </source>
</evidence>
<protein>
    <submittedName>
        <fullName evidence="2">Uncharacterized protein</fullName>
    </submittedName>
</protein>
<reference evidence="2" key="1">
    <citation type="journal article" date="2011" name="Environ. Microbiol.">
        <title>Genomic insights into the metabolic potential of the polycyclic aromatic hydrocarbon degrading sulfate-reducing Deltaproteobacterium N47.</title>
        <authorList>
            <person name="Bergmann F."/>
            <person name="Selesi D."/>
            <person name="Weinmaier T."/>
            <person name="Tischler P."/>
            <person name="Rattei T."/>
            <person name="Meckenstock R.U."/>
        </authorList>
    </citation>
    <scope>NUCLEOTIDE SEQUENCE</scope>
</reference>
<keyword evidence="1" id="KW-0812">Transmembrane</keyword>
<keyword evidence="1" id="KW-1133">Transmembrane helix</keyword>
<name>E1Y814_9BACT</name>
<sequence>MLCSLKWCGSFKAFQFITICIAIIIYLLKKFYILKNTQNAT</sequence>
<organism evidence="2">
    <name type="scientific">uncultured Desulfobacterium sp</name>
    <dbReference type="NCBI Taxonomy" id="201089"/>
    <lineage>
        <taxon>Bacteria</taxon>
        <taxon>Pseudomonadati</taxon>
        <taxon>Thermodesulfobacteriota</taxon>
        <taxon>Desulfobacteria</taxon>
        <taxon>Desulfobacterales</taxon>
        <taxon>Desulfobacteriaceae</taxon>
        <taxon>Desulfobacterium</taxon>
        <taxon>environmental samples</taxon>
    </lineage>
</organism>
<proteinExistence type="predicted"/>
<dbReference type="AlphaFoldDB" id="E1Y814"/>
<evidence type="ECO:0000313" key="2">
    <source>
        <dbReference type="EMBL" id="CBX26708.1"/>
    </source>
</evidence>
<feature type="transmembrane region" description="Helical" evidence="1">
    <location>
        <begin position="12"/>
        <end position="28"/>
    </location>
</feature>
<keyword evidence="1" id="KW-0472">Membrane</keyword>
<gene>
    <name evidence="2" type="ORF">N47_A07370</name>
</gene>
<accession>E1Y814</accession>
<dbReference type="EMBL" id="FR695864">
    <property type="protein sequence ID" value="CBX26708.1"/>
    <property type="molecule type" value="Genomic_DNA"/>
</dbReference>